<sequence>MPDTQHSARAARVLSDCDTELGQAKDDDTRVAETVSSDVNMEDVFAARREKKFEVPLDTHLNRERLLCDSDDIVMTFDLLAKEHYWFLKQKPWRLTKVRTRHDELHPQVGAG</sequence>
<evidence type="ECO:0000313" key="1">
    <source>
        <dbReference type="EMBL" id="KAK7485976.1"/>
    </source>
</evidence>
<proteinExistence type="predicted"/>
<organism evidence="1 2">
    <name type="scientific">Batillaria attramentaria</name>
    <dbReference type="NCBI Taxonomy" id="370345"/>
    <lineage>
        <taxon>Eukaryota</taxon>
        <taxon>Metazoa</taxon>
        <taxon>Spiralia</taxon>
        <taxon>Lophotrochozoa</taxon>
        <taxon>Mollusca</taxon>
        <taxon>Gastropoda</taxon>
        <taxon>Caenogastropoda</taxon>
        <taxon>Sorbeoconcha</taxon>
        <taxon>Cerithioidea</taxon>
        <taxon>Batillariidae</taxon>
        <taxon>Batillaria</taxon>
    </lineage>
</organism>
<dbReference type="AlphaFoldDB" id="A0ABD0KG92"/>
<accession>A0ABD0KG92</accession>
<gene>
    <name evidence="1" type="ORF">BaRGS_00022728</name>
</gene>
<evidence type="ECO:0000313" key="2">
    <source>
        <dbReference type="Proteomes" id="UP001519460"/>
    </source>
</evidence>
<dbReference type="EMBL" id="JACVVK020000185">
    <property type="protein sequence ID" value="KAK7485976.1"/>
    <property type="molecule type" value="Genomic_DNA"/>
</dbReference>
<dbReference type="Proteomes" id="UP001519460">
    <property type="component" value="Unassembled WGS sequence"/>
</dbReference>
<keyword evidence="2" id="KW-1185">Reference proteome</keyword>
<protein>
    <submittedName>
        <fullName evidence="1">Uncharacterized protein</fullName>
    </submittedName>
</protein>
<reference evidence="1 2" key="1">
    <citation type="journal article" date="2023" name="Sci. Data">
        <title>Genome assembly of the Korean intertidal mud-creeper Batillaria attramentaria.</title>
        <authorList>
            <person name="Patra A.K."/>
            <person name="Ho P.T."/>
            <person name="Jun S."/>
            <person name="Lee S.J."/>
            <person name="Kim Y."/>
            <person name="Won Y.J."/>
        </authorList>
    </citation>
    <scope>NUCLEOTIDE SEQUENCE [LARGE SCALE GENOMIC DNA]</scope>
    <source>
        <strain evidence="1">Wonlab-2016</strain>
    </source>
</reference>
<name>A0ABD0KG92_9CAEN</name>
<comment type="caution">
    <text evidence="1">The sequence shown here is derived from an EMBL/GenBank/DDBJ whole genome shotgun (WGS) entry which is preliminary data.</text>
</comment>